<dbReference type="Gene3D" id="3.30.900.10">
    <property type="entry name" value="HORMA domain"/>
    <property type="match status" value="1"/>
</dbReference>
<evidence type="ECO:0000259" key="3">
    <source>
        <dbReference type="Pfam" id="PF10033"/>
    </source>
</evidence>
<dbReference type="PANTHER" id="PTHR13430:SF4">
    <property type="entry name" value="AUTOPHAGY-RELATED PROTEIN 13"/>
    <property type="match status" value="1"/>
</dbReference>
<proteinExistence type="predicted"/>
<feature type="region of interest" description="Disordered" evidence="2">
    <location>
        <begin position="263"/>
        <end position="290"/>
    </location>
</feature>
<feature type="compositionally biased region" description="Polar residues" evidence="2">
    <location>
        <begin position="205"/>
        <end position="226"/>
    </location>
</feature>
<dbReference type="STRING" id="574566.I0YKP8"/>
<feature type="compositionally biased region" description="Low complexity" evidence="2">
    <location>
        <begin position="456"/>
        <end position="470"/>
    </location>
</feature>
<keyword evidence="5" id="KW-1185">Reference proteome</keyword>
<comment type="caution">
    <text evidence="4">The sequence shown here is derived from an EMBL/GenBank/DDBJ whole genome shotgun (WGS) entry which is preliminary data.</text>
</comment>
<dbReference type="Pfam" id="PF10033">
    <property type="entry name" value="ATG13"/>
    <property type="match status" value="1"/>
</dbReference>
<protein>
    <recommendedName>
        <fullName evidence="3">Autophagy-related protein 13 N-terminal domain-containing protein</fullName>
    </recommendedName>
</protein>
<dbReference type="InterPro" id="IPR018731">
    <property type="entry name" value="Atg13_N"/>
</dbReference>
<accession>I0YKP8</accession>
<evidence type="ECO:0000256" key="2">
    <source>
        <dbReference type="SAM" id="MobiDB-lite"/>
    </source>
</evidence>
<dbReference type="GO" id="GO:0034497">
    <property type="term" value="P:protein localization to phagophore assembly site"/>
    <property type="evidence" value="ECO:0007669"/>
    <property type="project" value="TreeGrafter"/>
</dbReference>
<dbReference type="EMBL" id="AGSI01000021">
    <property type="protein sequence ID" value="EIE18967.1"/>
    <property type="molecule type" value="Genomic_DNA"/>
</dbReference>
<dbReference type="GO" id="GO:1990316">
    <property type="term" value="C:Atg1/ULK1 kinase complex"/>
    <property type="evidence" value="ECO:0007669"/>
    <property type="project" value="InterPro"/>
</dbReference>
<dbReference type="KEGG" id="csl:COCSUDRAFT_45095"/>
<dbReference type="GO" id="GO:0005829">
    <property type="term" value="C:cytosol"/>
    <property type="evidence" value="ECO:0007669"/>
    <property type="project" value="TreeGrafter"/>
</dbReference>
<dbReference type="GO" id="GO:0000423">
    <property type="term" value="P:mitophagy"/>
    <property type="evidence" value="ECO:0007669"/>
    <property type="project" value="TreeGrafter"/>
</dbReference>
<dbReference type="InterPro" id="IPR040182">
    <property type="entry name" value="ATG13"/>
</dbReference>
<name>I0YKP8_COCSC</name>
<feature type="region of interest" description="Disordered" evidence="2">
    <location>
        <begin position="314"/>
        <end position="394"/>
    </location>
</feature>
<dbReference type="eggNOG" id="KOG4573">
    <property type="taxonomic scope" value="Eukaryota"/>
</dbReference>
<evidence type="ECO:0000313" key="5">
    <source>
        <dbReference type="Proteomes" id="UP000007264"/>
    </source>
</evidence>
<dbReference type="GeneID" id="17036917"/>
<organism evidence="4 5">
    <name type="scientific">Coccomyxa subellipsoidea (strain C-169)</name>
    <name type="common">Green microalga</name>
    <dbReference type="NCBI Taxonomy" id="574566"/>
    <lineage>
        <taxon>Eukaryota</taxon>
        <taxon>Viridiplantae</taxon>
        <taxon>Chlorophyta</taxon>
        <taxon>core chlorophytes</taxon>
        <taxon>Trebouxiophyceae</taxon>
        <taxon>Trebouxiophyceae incertae sedis</taxon>
        <taxon>Coccomyxaceae</taxon>
        <taxon>Coccomyxa</taxon>
        <taxon>Coccomyxa subellipsoidea</taxon>
    </lineage>
</organism>
<dbReference type="GO" id="GO:0000407">
    <property type="term" value="C:phagophore assembly site"/>
    <property type="evidence" value="ECO:0007669"/>
    <property type="project" value="TreeGrafter"/>
</dbReference>
<dbReference type="GO" id="GO:0034727">
    <property type="term" value="P:piecemeal microautophagy of the nucleus"/>
    <property type="evidence" value="ECO:0007669"/>
    <property type="project" value="TreeGrafter"/>
</dbReference>
<evidence type="ECO:0000313" key="4">
    <source>
        <dbReference type="EMBL" id="EIE18967.1"/>
    </source>
</evidence>
<dbReference type="Proteomes" id="UP000007264">
    <property type="component" value="Unassembled WGS sequence"/>
</dbReference>
<feature type="domain" description="Autophagy-related protein 13 N-terminal" evidence="3">
    <location>
        <begin position="38"/>
        <end position="161"/>
    </location>
</feature>
<feature type="compositionally biased region" description="Low complexity" evidence="2">
    <location>
        <begin position="494"/>
        <end position="504"/>
    </location>
</feature>
<dbReference type="AlphaFoldDB" id="I0YKP8"/>
<dbReference type="InterPro" id="IPR036570">
    <property type="entry name" value="HORMA_dom_sf"/>
</dbReference>
<reference evidence="4 5" key="1">
    <citation type="journal article" date="2012" name="Genome Biol.">
        <title>The genome of the polar eukaryotic microalga coccomyxa subellipsoidea reveals traits of cold adaptation.</title>
        <authorList>
            <person name="Blanc G."/>
            <person name="Agarkova I."/>
            <person name="Grimwood J."/>
            <person name="Kuo A."/>
            <person name="Brueggeman A."/>
            <person name="Dunigan D."/>
            <person name="Gurnon J."/>
            <person name="Ladunga I."/>
            <person name="Lindquist E."/>
            <person name="Lucas S."/>
            <person name="Pangilinan J."/>
            <person name="Proschold T."/>
            <person name="Salamov A."/>
            <person name="Schmutz J."/>
            <person name="Weeks D."/>
            <person name="Yamada T."/>
            <person name="Claverie J.M."/>
            <person name="Grigoriev I."/>
            <person name="Van Etten J."/>
            <person name="Lomsadze A."/>
            <person name="Borodovsky M."/>
        </authorList>
    </citation>
    <scope>NUCLEOTIDE SEQUENCE [LARGE SCALE GENOMIC DNA]</scope>
    <source>
        <strain evidence="4 5">C-169</strain>
    </source>
</reference>
<feature type="region of interest" description="Disordered" evidence="2">
    <location>
        <begin position="430"/>
        <end position="504"/>
    </location>
</feature>
<feature type="region of interest" description="Disordered" evidence="2">
    <location>
        <begin position="205"/>
        <end position="228"/>
    </location>
</feature>
<dbReference type="RefSeq" id="XP_005643511.1">
    <property type="nucleotide sequence ID" value="XM_005643454.1"/>
</dbReference>
<evidence type="ECO:0000256" key="1">
    <source>
        <dbReference type="ARBA" id="ARBA00023006"/>
    </source>
</evidence>
<dbReference type="OrthoDB" id="70161at2759"/>
<dbReference type="PANTHER" id="PTHR13430">
    <property type="match status" value="1"/>
</dbReference>
<keyword evidence="1" id="KW-0072">Autophagy</keyword>
<gene>
    <name evidence="4" type="ORF">COCSUDRAFT_45095</name>
</gene>
<sequence length="757" mass="77985">MQFNLECEEVECAQREIYGNVWAANEAAAAMGPSPQADSGAAGRVLLERWVLSYAPALPSDAKAGAGRPMTSRLEPAAIYKRMVIALRSLFSYVRVLPTYSLFKDCAQQQGRGCASLQYRISRGMPGTVAPRAAPLPPRPEHFGFTPVETSYGLFRMSVEFAHRDIVTMLKKTTSPGPVAQPFTTQQPALRRHSWTPHGLRTALSTMQRTPSQASPSLPATTNSASEAGRHAFSGPVAAQSPGHDRGGYMAKLATHIESDEATGATGPAQAHAWMTPPKHPGTPTSPHYAATTGAVRTWSRAAANQEALLAKTRQTEVQERMMQQASGGRPSPEHAPDQEAAAGGGPRQSSAPVCIPGASEGTHRSRIHSSGDLAAMQRRNASPRPLKTVRWTSGVIKTPASAPAASAAVSLDQPPHLQEVDLEPISARTTGFNVPLQPDRVPPGSSRSLLRKDSGQAASSGGSGRRPSFGSGGSAQPPPTPPILGGGLGAGPGSESSGSVASSFPASCSPQLPFAFTPSALSLSSLHSGQSGGLHAGAGMAASPAAVGPGALTVFRRRSVGASPRSSAFDLPPPGALGYSLSPVQGSLESSLMGASTPRYPCTLPLILPSSYPSPLLPAGRGVAASGGSFSSMVGPPRLTYPSSGSTGDPAELAALPSEEAEADVLPFALDADAVPASPQPPVPLRMSLGGTPSPPELDEEVGAFVRAIQEAPLSLTRGGVPSALAQAGPAPPPSRLTLQAGLDQLARFKARVEAS</sequence>